<accession>A0ACC2WC88</accession>
<keyword evidence="2" id="KW-1185">Reference proteome</keyword>
<gene>
    <name evidence="1" type="ORF">QFC19_002124</name>
</gene>
<protein>
    <submittedName>
        <fullName evidence="1">Uncharacterized protein</fullName>
    </submittedName>
</protein>
<proteinExistence type="predicted"/>
<reference evidence="1" key="1">
    <citation type="submission" date="2023-04" db="EMBL/GenBank/DDBJ databases">
        <title>Draft Genome sequencing of Naganishia species isolated from polar environments using Oxford Nanopore Technology.</title>
        <authorList>
            <person name="Leo P."/>
            <person name="Venkateswaran K."/>
        </authorList>
    </citation>
    <scope>NUCLEOTIDE SEQUENCE</scope>
    <source>
        <strain evidence="1">MNA-CCFEE 5261</strain>
    </source>
</reference>
<dbReference type="EMBL" id="JASBWR010000018">
    <property type="protein sequence ID" value="KAJ9109375.1"/>
    <property type="molecule type" value="Genomic_DNA"/>
</dbReference>
<sequence length="360" mass="40244">MHNNELYGLLRNSRLAQVATPLSKKLRGESHIPTHQIIYTPKSSAIRSSFGIKTQLPKQVGQSHIVFNDIDNPKNMPDVEKYSGKYYNRLKFQETGMVVKNYQNESNPLFPSSTTKSTTSNKVDSILASFNLNDNATTADVTRLLSKNPELNKRFQQWLLKNSPRLLLSKPLRYSDLLRRFLSSQSDIVRQELQLNDLARPYGKATSNAPRTKIQGTGGFSYAQKGRLTNSPNGVKYGVIAPGRMVGDREAAIGGFVASVNDRTTLLQHNYSRNFPGKHSRQFVMPFKLNEAEITGNGSVKMYADGVKVGSWMQRTNAGEYGERNYEASNPNFASASMRNRNENVKLETLLNLMGAGKGK</sequence>
<evidence type="ECO:0000313" key="1">
    <source>
        <dbReference type="EMBL" id="KAJ9109375.1"/>
    </source>
</evidence>
<dbReference type="Proteomes" id="UP001241377">
    <property type="component" value="Unassembled WGS sequence"/>
</dbReference>
<evidence type="ECO:0000313" key="2">
    <source>
        <dbReference type="Proteomes" id="UP001241377"/>
    </source>
</evidence>
<comment type="caution">
    <text evidence="1">The sequence shown here is derived from an EMBL/GenBank/DDBJ whole genome shotgun (WGS) entry which is preliminary data.</text>
</comment>
<organism evidence="1 2">
    <name type="scientific">Naganishia cerealis</name>
    <dbReference type="NCBI Taxonomy" id="610337"/>
    <lineage>
        <taxon>Eukaryota</taxon>
        <taxon>Fungi</taxon>
        <taxon>Dikarya</taxon>
        <taxon>Basidiomycota</taxon>
        <taxon>Agaricomycotina</taxon>
        <taxon>Tremellomycetes</taxon>
        <taxon>Filobasidiales</taxon>
        <taxon>Filobasidiaceae</taxon>
        <taxon>Naganishia</taxon>
    </lineage>
</organism>
<name>A0ACC2WC88_9TREE</name>